<feature type="region of interest" description="Disordered" evidence="3">
    <location>
        <begin position="257"/>
        <end position="278"/>
    </location>
</feature>
<protein>
    <submittedName>
        <fullName evidence="5">Efflux RND transporter periplasmic adaptor subunit</fullName>
    </submittedName>
</protein>
<evidence type="ECO:0000256" key="1">
    <source>
        <dbReference type="ARBA" id="ARBA00009477"/>
    </source>
</evidence>
<keyword evidence="6" id="KW-1185">Reference proteome</keyword>
<dbReference type="PANTHER" id="PTHR30469">
    <property type="entry name" value="MULTIDRUG RESISTANCE PROTEIN MDTA"/>
    <property type="match status" value="1"/>
</dbReference>
<dbReference type="AlphaFoldDB" id="A0A841T7I2"/>
<feature type="domain" description="Multidrug resistance protein MdtA-like C-terminal permuted SH3" evidence="4">
    <location>
        <begin position="314"/>
        <end position="369"/>
    </location>
</feature>
<reference evidence="5 6" key="1">
    <citation type="submission" date="2020-08" db="EMBL/GenBank/DDBJ databases">
        <title>Cohnella phylogeny.</title>
        <authorList>
            <person name="Dunlap C."/>
        </authorList>
    </citation>
    <scope>NUCLEOTIDE SEQUENCE [LARGE SCALE GENOMIC DNA]</scope>
    <source>
        <strain evidence="5 6">DSM 103658</strain>
    </source>
</reference>
<proteinExistence type="inferred from homology"/>
<comment type="caution">
    <text evidence="5">The sequence shown here is derived from an EMBL/GenBank/DDBJ whole genome shotgun (WGS) entry which is preliminary data.</text>
</comment>
<dbReference type="GO" id="GO:1990281">
    <property type="term" value="C:efflux pump complex"/>
    <property type="evidence" value="ECO:0007669"/>
    <property type="project" value="TreeGrafter"/>
</dbReference>
<dbReference type="NCBIfam" id="TIGR01730">
    <property type="entry name" value="RND_mfp"/>
    <property type="match status" value="1"/>
</dbReference>
<name>A0A841T7I2_9BACL</name>
<dbReference type="Proteomes" id="UP000574133">
    <property type="component" value="Unassembled WGS sequence"/>
</dbReference>
<gene>
    <name evidence="5" type="ORF">H4Q31_08100</name>
</gene>
<dbReference type="GO" id="GO:0015562">
    <property type="term" value="F:efflux transmembrane transporter activity"/>
    <property type="evidence" value="ECO:0007669"/>
    <property type="project" value="TreeGrafter"/>
</dbReference>
<evidence type="ECO:0000256" key="2">
    <source>
        <dbReference type="SAM" id="Coils"/>
    </source>
</evidence>
<dbReference type="InterPro" id="IPR058627">
    <property type="entry name" value="MdtA-like_C"/>
</dbReference>
<dbReference type="SUPFAM" id="SSF111369">
    <property type="entry name" value="HlyD-like secretion proteins"/>
    <property type="match status" value="1"/>
</dbReference>
<keyword evidence="2" id="KW-0175">Coiled coil</keyword>
<accession>A0A841T7I2</accession>
<evidence type="ECO:0000313" key="5">
    <source>
        <dbReference type="EMBL" id="MBB6677284.1"/>
    </source>
</evidence>
<organism evidence="5 6">
    <name type="scientific">Cohnella lubricantis</name>
    <dbReference type="NCBI Taxonomy" id="2163172"/>
    <lineage>
        <taxon>Bacteria</taxon>
        <taxon>Bacillati</taxon>
        <taxon>Bacillota</taxon>
        <taxon>Bacilli</taxon>
        <taxon>Bacillales</taxon>
        <taxon>Paenibacillaceae</taxon>
        <taxon>Cohnella</taxon>
    </lineage>
</organism>
<evidence type="ECO:0000313" key="6">
    <source>
        <dbReference type="Proteomes" id="UP000574133"/>
    </source>
</evidence>
<comment type="similarity">
    <text evidence="1">Belongs to the membrane fusion protein (MFP) (TC 8.A.1) family.</text>
</comment>
<evidence type="ECO:0000256" key="3">
    <source>
        <dbReference type="SAM" id="MobiDB-lite"/>
    </source>
</evidence>
<dbReference type="Gene3D" id="2.40.420.20">
    <property type="match status" value="1"/>
</dbReference>
<evidence type="ECO:0000259" key="4">
    <source>
        <dbReference type="Pfam" id="PF25967"/>
    </source>
</evidence>
<dbReference type="RefSeq" id="WP_185178555.1">
    <property type="nucleotide sequence ID" value="NZ_CBCSEP010000004.1"/>
</dbReference>
<dbReference type="PANTHER" id="PTHR30469:SF33">
    <property type="entry name" value="SLR1207 PROTEIN"/>
    <property type="match status" value="1"/>
</dbReference>
<dbReference type="Pfam" id="PF25967">
    <property type="entry name" value="RND-MFP_C"/>
    <property type="match status" value="1"/>
</dbReference>
<dbReference type="EMBL" id="JACJVN010000028">
    <property type="protein sequence ID" value="MBB6677284.1"/>
    <property type="molecule type" value="Genomic_DNA"/>
</dbReference>
<feature type="coiled-coil region" evidence="2">
    <location>
        <begin position="128"/>
        <end position="184"/>
    </location>
</feature>
<dbReference type="InterPro" id="IPR006143">
    <property type="entry name" value="RND_pump_MFP"/>
</dbReference>
<dbReference type="Gene3D" id="2.40.50.100">
    <property type="match status" value="1"/>
</dbReference>
<sequence>MSMKWWTAYSSSKGEGKGSASALRRRTAGALAVAALSVALAGCSLLPDEPEEEDLSMIQLPQISKKPEYEVTTKTLETKVQASGKIMSTQEKTLYFTSKNLDGKYLKTLYIQIGQQVQAGDPIAELDVEDLKKSLRGQELSFRQAEMEMKQTLREKDEMDPIEFEQKQIAFEEQRQAIADLRQDIADAVLTAPYAGTVVSLSVQEGMSVKAYDPICIIADPSKLVVAGDFSRDDLSRIAVGMEAVVDINTVGSVTGEVKSLPSETNDNGQDGGGGGQQIERPEQYLLVDVPDLPETVTRGTPLTVSVVVNRKENAVVIPLSALRTIGARTYVQVAEADGTKREVDIEVGQKTSTDAEVLAGLTPGQKVVGQ</sequence>